<sequence>MMYFSNNPEYIKNQRKKDDEVTLATESIHPEPRNNTEEDNRKSVKTAVVDNHVDNPQDDPGKASGADNGDTGNSTFPADSKSKSDVEDSKSVIV</sequence>
<feature type="region of interest" description="Disordered" evidence="1">
    <location>
        <begin position="1"/>
        <end position="94"/>
    </location>
</feature>
<evidence type="ECO:0000256" key="1">
    <source>
        <dbReference type="SAM" id="MobiDB-lite"/>
    </source>
</evidence>
<feature type="compositionally biased region" description="Basic and acidic residues" evidence="1">
    <location>
        <begin position="51"/>
        <end position="61"/>
    </location>
</feature>
<dbReference type="AlphaFoldDB" id="A0A0F9SR48"/>
<evidence type="ECO:0000313" key="2">
    <source>
        <dbReference type="EMBL" id="KKN69354.1"/>
    </source>
</evidence>
<feature type="compositionally biased region" description="Basic and acidic residues" evidence="1">
    <location>
        <begin position="80"/>
        <end position="94"/>
    </location>
</feature>
<proteinExistence type="predicted"/>
<protein>
    <submittedName>
        <fullName evidence="2">Uncharacterized protein</fullName>
    </submittedName>
</protein>
<dbReference type="EMBL" id="LAZR01000428">
    <property type="protein sequence ID" value="KKN69354.1"/>
    <property type="molecule type" value="Genomic_DNA"/>
</dbReference>
<accession>A0A0F9SR48</accession>
<name>A0A0F9SR48_9ZZZZ</name>
<gene>
    <name evidence="2" type="ORF">LCGC14_0442140</name>
</gene>
<reference evidence="2" key="1">
    <citation type="journal article" date="2015" name="Nature">
        <title>Complex archaea that bridge the gap between prokaryotes and eukaryotes.</title>
        <authorList>
            <person name="Spang A."/>
            <person name="Saw J.H."/>
            <person name="Jorgensen S.L."/>
            <person name="Zaremba-Niedzwiedzka K."/>
            <person name="Martijn J."/>
            <person name="Lind A.E."/>
            <person name="van Eijk R."/>
            <person name="Schleper C."/>
            <person name="Guy L."/>
            <person name="Ettema T.J."/>
        </authorList>
    </citation>
    <scope>NUCLEOTIDE SEQUENCE</scope>
</reference>
<feature type="compositionally biased region" description="Basic and acidic residues" evidence="1">
    <location>
        <begin position="28"/>
        <end position="42"/>
    </location>
</feature>
<organism evidence="2">
    <name type="scientific">marine sediment metagenome</name>
    <dbReference type="NCBI Taxonomy" id="412755"/>
    <lineage>
        <taxon>unclassified sequences</taxon>
        <taxon>metagenomes</taxon>
        <taxon>ecological metagenomes</taxon>
    </lineage>
</organism>
<comment type="caution">
    <text evidence="2">The sequence shown here is derived from an EMBL/GenBank/DDBJ whole genome shotgun (WGS) entry which is preliminary data.</text>
</comment>